<reference evidence="1" key="1">
    <citation type="submission" date="2025-08" db="UniProtKB">
        <authorList>
            <consortium name="Ensembl"/>
        </authorList>
    </citation>
    <scope>IDENTIFICATION</scope>
</reference>
<keyword evidence="2" id="KW-1185">Reference proteome</keyword>
<evidence type="ECO:0000313" key="2">
    <source>
        <dbReference type="Proteomes" id="UP000261640"/>
    </source>
</evidence>
<organism evidence="1 2">
    <name type="scientific">Mastacembelus armatus</name>
    <name type="common">zig-zag eel</name>
    <dbReference type="NCBI Taxonomy" id="205130"/>
    <lineage>
        <taxon>Eukaryota</taxon>
        <taxon>Metazoa</taxon>
        <taxon>Chordata</taxon>
        <taxon>Craniata</taxon>
        <taxon>Vertebrata</taxon>
        <taxon>Euteleostomi</taxon>
        <taxon>Actinopterygii</taxon>
        <taxon>Neopterygii</taxon>
        <taxon>Teleostei</taxon>
        <taxon>Neoteleostei</taxon>
        <taxon>Acanthomorphata</taxon>
        <taxon>Anabantaria</taxon>
        <taxon>Synbranchiformes</taxon>
        <taxon>Mastacembelidae</taxon>
        <taxon>Mastacembelus</taxon>
    </lineage>
</organism>
<proteinExistence type="predicted"/>
<dbReference type="AlphaFoldDB" id="A0A3Q3LFF4"/>
<sequence length="90" mass="10354">SYLSYMLQKKRSSKREVGEDSFKQYVVITALHMETGCGNNPLDTDIISDSEVTQILNGFQLHKGPFIHITLPLLFFFESDIQKLLPLFFL</sequence>
<accession>A0A3Q3LFF4</accession>
<dbReference type="Ensembl" id="ENSMAMT00000012295.2">
    <property type="protein sequence ID" value="ENSMAMP00000011972.2"/>
    <property type="gene ID" value="ENSMAMG00000008093.2"/>
</dbReference>
<dbReference type="Proteomes" id="UP000261640">
    <property type="component" value="Unplaced"/>
</dbReference>
<reference evidence="1" key="2">
    <citation type="submission" date="2025-09" db="UniProtKB">
        <authorList>
            <consortium name="Ensembl"/>
        </authorList>
    </citation>
    <scope>IDENTIFICATION</scope>
</reference>
<evidence type="ECO:0000313" key="1">
    <source>
        <dbReference type="Ensembl" id="ENSMAMP00000011972.2"/>
    </source>
</evidence>
<dbReference type="InParanoid" id="A0A3Q3LFF4"/>
<protein>
    <submittedName>
        <fullName evidence="1">Uncharacterized protein</fullName>
    </submittedName>
</protein>
<name>A0A3Q3LFF4_9TELE</name>